<keyword evidence="6 14" id="KW-0436">Ligase</keyword>
<comment type="caution">
    <text evidence="19">The sequence shown here is derived from an EMBL/GenBank/DDBJ whole genome shotgun (WGS) entry which is preliminary data.</text>
</comment>
<keyword evidence="5" id="KW-0963">Cytoplasm</keyword>
<dbReference type="InterPro" id="IPR033705">
    <property type="entry name" value="Anticodon_Ia_Val"/>
</dbReference>
<evidence type="ECO:0000256" key="11">
    <source>
        <dbReference type="ARBA" id="ARBA00023146"/>
    </source>
</evidence>
<name>A0A2V0P839_9CHLO</name>
<dbReference type="NCBIfam" id="NF004349">
    <property type="entry name" value="PRK05729.1"/>
    <property type="match status" value="1"/>
</dbReference>
<dbReference type="GO" id="GO:0009791">
    <property type="term" value="P:post-embryonic development"/>
    <property type="evidence" value="ECO:0007669"/>
    <property type="project" value="UniProtKB-ARBA"/>
</dbReference>
<dbReference type="FunFam" id="1.10.730.10:FF:000014">
    <property type="entry name" value="Valine--tRNA ligase"/>
    <property type="match status" value="1"/>
</dbReference>
<dbReference type="FunFam" id="3.40.50.620:FF:000032">
    <property type="entry name" value="Valine--tRNA ligase"/>
    <property type="match status" value="1"/>
</dbReference>
<evidence type="ECO:0000256" key="7">
    <source>
        <dbReference type="ARBA" id="ARBA00022741"/>
    </source>
</evidence>
<keyword evidence="7 14" id="KW-0547">Nucleotide-binding</keyword>
<evidence type="ECO:0000256" key="14">
    <source>
        <dbReference type="RuleBase" id="RU363035"/>
    </source>
</evidence>
<keyword evidence="11 14" id="KW-0030">Aminoacyl-tRNA synthetase</keyword>
<gene>
    <name evidence="19" type="ORF">Rsub_05987</name>
</gene>
<evidence type="ECO:0000256" key="13">
    <source>
        <dbReference type="ARBA" id="ARBA00047552"/>
    </source>
</evidence>
<dbReference type="FunFam" id="3.40.50.620:FF:000126">
    <property type="entry name" value="Valine--tRNA ligase chloroplastic/mitochondrial 2"/>
    <property type="match status" value="1"/>
</dbReference>
<dbReference type="InParanoid" id="A0A2V0P839"/>
<dbReference type="GO" id="GO:0004832">
    <property type="term" value="F:valine-tRNA ligase activity"/>
    <property type="evidence" value="ECO:0007669"/>
    <property type="project" value="UniProtKB-EC"/>
</dbReference>
<keyword evidence="10 15" id="KW-0175">Coiled coil</keyword>
<dbReference type="PANTHER" id="PTHR11946">
    <property type="entry name" value="VALYL-TRNA SYNTHETASES"/>
    <property type="match status" value="1"/>
</dbReference>
<dbReference type="CDD" id="cd07962">
    <property type="entry name" value="Anticodon_Ia_Val"/>
    <property type="match status" value="1"/>
</dbReference>
<dbReference type="InterPro" id="IPR014729">
    <property type="entry name" value="Rossmann-like_a/b/a_fold"/>
</dbReference>
<sequence>MQPTAQRLGACGRAAAPTPAVPLRPARRAAPCALPRHACAGAGASPSRLLQPLARPCGGGQRSRGLSVAAAASSAAVQPAAAAEAAAAPRPTGDLPKNFDPAEAESRLYAFWQSNGWFSPDDSAPKAPYTIPMPPPNVTGKLHMGHAMFVTLQDIMARYRRMAGHPTLWLPGTDHAGIATQSVVERQVEASGGSREAMGRDAFVERVWEWKREYGGAITNQMRRLGASCDWSRERFTLDEGLSAAVAEAFLRLHEKGLIYRGTYMVNWSPKLGTAVSDLEVEYSEEPGHLYYFKYPVAGSPGEFLPVATTRPETILGDTAVAVHPEDPRYARFVGARLEVPMGGGRTVPVIADDYVDREFGTGALKITPGHDPNDYEIGRRRGLEVLTVLNRDGSVNAAGGAYAGLDRFDARRKLWSDMEAAGLAIKKEDYTLRVPRSQRGGEVVEPLVSEQWFVKTAPLAGPALEAVARGDVKIVPERFEKVYNRWLEGIKDWCISRQLWWGHRIPVYYVHDGAEEAAAAEAGRGERYVVARSADEAAAVAAERYGPGKTLVQEQDVLDTWFSSGLWPFSTLGWPDEGAEDYRRYYPTQMLETGHDILFFWVARMVMMGLEFTGRAPFSTIYLHGLVRDDKGRKMSKSLGNVVDPLDVARDYGADALRFTMATGTAPGQDLNLSLDRVNANRNFTNKVWNIGKYILFNLEKVDDAGWAELAAADFSSPAALAALPLAERWVVSGTHELAAKVTAWQEANDFSSAGQALYAFIWGEFADWYVEASKARLYGADAAAAASTRAVLVYCFDRLLRLAHPFIPFVTEELWQALPHSGPALIAAAWPEGGPVDAAAVAQFEALKDTVRSIRNARAEYGVEPSRKIGAVVVAAEPGLRAAAAAEAGALALLAKLDPERVLVVATLEEGAAAAPPDARVSLVVREGLQVLLPMAGLFDAAKELARLEKQRAKVEKDLAGITARLGNPNFVSKAGAAVIDEARAQAADAGARLAEIDSKLQQVRALAAAA</sequence>
<dbReference type="InterPro" id="IPR013155">
    <property type="entry name" value="M/V/L/I-tRNA-synth_anticd-bd"/>
</dbReference>
<evidence type="ECO:0000259" key="16">
    <source>
        <dbReference type="Pfam" id="PF00133"/>
    </source>
</evidence>
<dbReference type="HAMAP" id="MF_02004">
    <property type="entry name" value="Val_tRNA_synth_type1"/>
    <property type="match status" value="1"/>
</dbReference>
<feature type="domain" description="Aminoacyl-tRNA synthetase class Ia" evidence="16">
    <location>
        <begin position="108"/>
        <end position="675"/>
    </location>
</feature>
<evidence type="ECO:0000256" key="4">
    <source>
        <dbReference type="ARBA" id="ARBA00013169"/>
    </source>
</evidence>
<comment type="subunit">
    <text evidence="3">Monomer.</text>
</comment>
<dbReference type="Gene3D" id="1.10.287.380">
    <property type="entry name" value="Valyl-tRNA synthetase, C-terminal domain"/>
    <property type="match status" value="1"/>
</dbReference>
<dbReference type="InterPro" id="IPR009008">
    <property type="entry name" value="Val/Leu/Ile-tRNA-synth_edit"/>
</dbReference>
<feature type="domain" description="Methionyl/Valyl/Leucyl/Isoleucyl-tRNA synthetase anticodon-binding" evidence="17">
    <location>
        <begin position="729"/>
        <end position="870"/>
    </location>
</feature>
<dbReference type="SUPFAM" id="SSF46589">
    <property type="entry name" value="tRNA-binding arm"/>
    <property type="match status" value="1"/>
</dbReference>
<feature type="domain" description="Valyl-tRNA synthetase tRNA-binding arm" evidence="18">
    <location>
        <begin position="942"/>
        <end position="1005"/>
    </location>
</feature>
<dbReference type="InterPro" id="IPR009080">
    <property type="entry name" value="tRNAsynth_Ia_anticodon-bd"/>
</dbReference>
<dbReference type="InterPro" id="IPR037118">
    <property type="entry name" value="Val-tRNA_synth_C_sf"/>
</dbReference>
<dbReference type="PROSITE" id="PS00178">
    <property type="entry name" value="AA_TRNA_LIGASE_I"/>
    <property type="match status" value="1"/>
</dbReference>
<comment type="similarity">
    <text evidence="2 14">Belongs to the class-I aminoacyl-tRNA synthetase family.</text>
</comment>
<comment type="catalytic activity">
    <reaction evidence="13">
        <text>tRNA(Val) + L-valine + ATP = L-valyl-tRNA(Val) + AMP + diphosphate</text>
        <dbReference type="Rhea" id="RHEA:10704"/>
        <dbReference type="Rhea" id="RHEA-COMP:9672"/>
        <dbReference type="Rhea" id="RHEA-COMP:9708"/>
        <dbReference type="ChEBI" id="CHEBI:30616"/>
        <dbReference type="ChEBI" id="CHEBI:33019"/>
        <dbReference type="ChEBI" id="CHEBI:57762"/>
        <dbReference type="ChEBI" id="CHEBI:78442"/>
        <dbReference type="ChEBI" id="CHEBI:78537"/>
        <dbReference type="ChEBI" id="CHEBI:456215"/>
        <dbReference type="EC" id="6.1.1.9"/>
    </reaction>
</comment>
<dbReference type="InterPro" id="IPR002300">
    <property type="entry name" value="aa-tRNA-synth_Ia"/>
</dbReference>
<dbReference type="FunFam" id="1.10.287.380:FF:000001">
    <property type="entry name" value="Valine--tRNA ligase"/>
    <property type="match status" value="1"/>
</dbReference>
<dbReference type="CDD" id="cd00817">
    <property type="entry name" value="ValRS_core"/>
    <property type="match status" value="1"/>
</dbReference>
<accession>A0A2V0P839</accession>
<reference evidence="19 20" key="1">
    <citation type="journal article" date="2018" name="Sci. Rep.">
        <title>Raphidocelis subcapitata (=Pseudokirchneriella subcapitata) provides an insight into genome evolution and environmental adaptations in the Sphaeropleales.</title>
        <authorList>
            <person name="Suzuki S."/>
            <person name="Yamaguchi H."/>
            <person name="Nakajima N."/>
            <person name="Kawachi M."/>
        </authorList>
    </citation>
    <scope>NUCLEOTIDE SEQUENCE [LARGE SCALE GENOMIC DNA]</scope>
    <source>
        <strain evidence="19 20">NIES-35</strain>
    </source>
</reference>
<evidence type="ECO:0000256" key="2">
    <source>
        <dbReference type="ARBA" id="ARBA00005594"/>
    </source>
</evidence>
<protein>
    <recommendedName>
        <fullName evidence="4">valine--tRNA ligase</fullName>
        <ecNumber evidence="4">6.1.1.9</ecNumber>
    </recommendedName>
    <alternativeName>
        <fullName evidence="12">Valyl-tRNA synthetase</fullName>
    </alternativeName>
</protein>
<dbReference type="InterPro" id="IPR019499">
    <property type="entry name" value="Val-tRNA_synth_tRNA-bd"/>
</dbReference>
<evidence type="ECO:0000256" key="1">
    <source>
        <dbReference type="ARBA" id="ARBA00004496"/>
    </source>
</evidence>
<dbReference type="GO" id="GO:0048608">
    <property type="term" value="P:reproductive structure development"/>
    <property type="evidence" value="ECO:0007669"/>
    <property type="project" value="UniProtKB-ARBA"/>
</dbReference>
<dbReference type="STRING" id="307507.A0A2V0P839"/>
<evidence type="ECO:0000256" key="9">
    <source>
        <dbReference type="ARBA" id="ARBA00022917"/>
    </source>
</evidence>
<dbReference type="GO" id="GO:0006438">
    <property type="term" value="P:valyl-tRNA aminoacylation"/>
    <property type="evidence" value="ECO:0007669"/>
    <property type="project" value="InterPro"/>
</dbReference>
<dbReference type="InterPro" id="IPR010978">
    <property type="entry name" value="tRNA-bd_arm"/>
</dbReference>
<dbReference type="SUPFAM" id="SSF47323">
    <property type="entry name" value="Anticodon-binding domain of a subclass of class I aminoacyl-tRNA synthetases"/>
    <property type="match status" value="1"/>
</dbReference>
<dbReference type="Proteomes" id="UP000247498">
    <property type="component" value="Unassembled WGS sequence"/>
</dbReference>
<feature type="coiled-coil region" evidence="15">
    <location>
        <begin position="940"/>
        <end position="1002"/>
    </location>
</feature>
<evidence type="ECO:0000256" key="15">
    <source>
        <dbReference type="SAM" id="Coils"/>
    </source>
</evidence>
<evidence type="ECO:0000256" key="12">
    <source>
        <dbReference type="ARBA" id="ARBA00029936"/>
    </source>
</evidence>
<dbReference type="EC" id="6.1.1.9" evidence="4"/>
<dbReference type="EMBL" id="BDRX01000039">
    <property type="protein sequence ID" value="GBF93255.1"/>
    <property type="molecule type" value="Genomic_DNA"/>
</dbReference>
<dbReference type="OrthoDB" id="629407at2759"/>
<dbReference type="Pfam" id="PF10458">
    <property type="entry name" value="Val_tRNA-synt_C"/>
    <property type="match status" value="1"/>
</dbReference>
<evidence type="ECO:0000256" key="3">
    <source>
        <dbReference type="ARBA" id="ARBA00011245"/>
    </source>
</evidence>
<keyword evidence="9 14" id="KW-0648">Protein biosynthesis</keyword>
<comment type="subcellular location">
    <subcellularLocation>
        <location evidence="1">Cytoplasm</location>
    </subcellularLocation>
</comment>
<evidence type="ECO:0000256" key="10">
    <source>
        <dbReference type="ARBA" id="ARBA00023054"/>
    </source>
</evidence>
<dbReference type="Gene3D" id="1.10.730.10">
    <property type="entry name" value="Isoleucyl-tRNA Synthetase, Domain 1"/>
    <property type="match status" value="1"/>
</dbReference>
<dbReference type="InterPro" id="IPR001412">
    <property type="entry name" value="aa-tRNA-synth_I_CS"/>
</dbReference>
<dbReference type="FunCoup" id="A0A2V0P839">
    <property type="interactions" value="480"/>
</dbReference>
<proteinExistence type="inferred from homology"/>
<dbReference type="InterPro" id="IPR002303">
    <property type="entry name" value="Valyl-tRNA_ligase"/>
</dbReference>
<dbReference type="PANTHER" id="PTHR11946:SF93">
    <property type="entry name" value="VALINE--TRNA LIGASE, CHLOROPLASTIC_MITOCHONDRIAL 2"/>
    <property type="match status" value="1"/>
</dbReference>
<dbReference type="GO" id="GO:0002161">
    <property type="term" value="F:aminoacyl-tRNA deacylase activity"/>
    <property type="evidence" value="ECO:0007669"/>
    <property type="project" value="InterPro"/>
</dbReference>
<keyword evidence="8 14" id="KW-0067">ATP-binding</keyword>
<dbReference type="SUPFAM" id="SSF50677">
    <property type="entry name" value="ValRS/IleRS/LeuRS editing domain"/>
    <property type="match status" value="1"/>
</dbReference>
<evidence type="ECO:0000313" key="19">
    <source>
        <dbReference type="EMBL" id="GBF93255.1"/>
    </source>
</evidence>
<evidence type="ECO:0000256" key="5">
    <source>
        <dbReference type="ARBA" id="ARBA00022490"/>
    </source>
</evidence>
<evidence type="ECO:0000313" key="20">
    <source>
        <dbReference type="Proteomes" id="UP000247498"/>
    </source>
</evidence>
<keyword evidence="20" id="KW-1185">Reference proteome</keyword>
<evidence type="ECO:0000259" key="18">
    <source>
        <dbReference type="Pfam" id="PF10458"/>
    </source>
</evidence>
<evidence type="ECO:0000259" key="17">
    <source>
        <dbReference type="Pfam" id="PF08264"/>
    </source>
</evidence>
<evidence type="ECO:0000256" key="6">
    <source>
        <dbReference type="ARBA" id="ARBA00022598"/>
    </source>
</evidence>
<dbReference type="NCBIfam" id="TIGR00422">
    <property type="entry name" value="valS"/>
    <property type="match status" value="1"/>
</dbReference>
<dbReference type="PRINTS" id="PR00986">
    <property type="entry name" value="TRNASYNTHVAL"/>
</dbReference>
<evidence type="ECO:0000256" key="8">
    <source>
        <dbReference type="ARBA" id="ARBA00022840"/>
    </source>
</evidence>
<dbReference type="Gene3D" id="3.90.740.10">
    <property type="entry name" value="Valyl/Leucyl/Isoleucyl-tRNA synthetase, editing domain"/>
    <property type="match status" value="2"/>
</dbReference>
<dbReference type="Gene3D" id="3.40.50.620">
    <property type="entry name" value="HUPs"/>
    <property type="match status" value="2"/>
</dbReference>
<dbReference type="SUPFAM" id="SSF52374">
    <property type="entry name" value="Nucleotidylyl transferase"/>
    <property type="match status" value="1"/>
</dbReference>
<dbReference type="GO" id="GO:0005524">
    <property type="term" value="F:ATP binding"/>
    <property type="evidence" value="ECO:0007669"/>
    <property type="project" value="UniProtKB-KW"/>
</dbReference>
<dbReference type="GO" id="GO:0005829">
    <property type="term" value="C:cytosol"/>
    <property type="evidence" value="ECO:0007669"/>
    <property type="project" value="TreeGrafter"/>
</dbReference>
<dbReference type="Pfam" id="PF08264">
    <property type="entry name" value="Anticodon_1"/>
    <property type="match status" value="1"/>
</dbReference>
<dbReference type="Pfam" id="PF00133">
    <property type="entry name" value="tRNA-synt_1"/>
    <property type="match status" value="1"/>
</dbReference>
<dbReference type="AlphaFoldDB" id="A0A2V0P839"/>
<organism evidence="19 20">
    <name type="scientific">Raphidocelis subcapitata</name>
    <dbReference type="NCBI Taxonomy" id="307507"/>
    <lineage>
        <taxon>Eukaryota</taxon>
        <taxon>Viridiplantae</taxon>
        <taxon>Chlorophyta</taxon>
        <taxon>core chlorophytes</taxon>
        <taxon>Chlorophyceae</taxon>
        <taxon>CS clade</taxon>
        <taxon>Sphaeropleales</taxon>
        <taxon>Selenastraceae</taxon>
        <taxon>Raphidocelis</taxon>
    </lineage>
</organism>